<protein>
    <submittedName>
        <fullName evidence="1">Uncharacterized protein</fullName>
    </submittedName>
</protein>
<gene>
    <name evidence="1" type="ORF">B9Z19DRAFT_1128722</name>
</gene>
<reference evidence="1 2" key="1">
    <citation type="submission" date="2017-04" db="EMBL/GenBank/DDBJ databases">
        <title>Draft genome sequence of Tuber borchii Vittad., a whitish edible truffle.</title>
        <authorList>
            <consortium name="DOE Joint Genome Institute"/>
            <person name="Murat C."/>
            <person name="Kuo A."/>
            <person name="Barry K.W."/>
            <person name="Clum A."/>
            <person name="Dockter R.B."/>
            <person name="Fauchery L."/>
            <person name="Iotti M."/>
            <person name="Kohler A."/>
            <person name="Labutti K."/>
            <person name="Lindquist E.A."/>
            <person name="Lipzen A."/>
            <person name="Ohm R.A."/>
            <person name="Wang M."/>
            <person name="Grigoriev I.V."/>
            <person name="Zambonelli A."/>
            <person name="Martin F.M."/>
        </authorList>
    </citation>
    <scope>NUCLEOTIDE SEQUENCE [LARGE SCALE GENOMIC DNA]</scope>
    <source>
        <strain evidence="1 2">Tbo3840</strain>
    </source>
</reference>
<name>A0A2T6ZNP3_TUBBO</name>
<proteinExistence type="predicted"/>
<dbReference type="Proteomes" id="UP000244722">
    <property type="component" value="Unassembled WGS sequence"/>
</dbReference>
<sequence>MASIFVQPARRLVLRSGTRAFSMSRTGLLKPSASLHGYSTDGYGVKPRSDLDISKDILQKRMDLGILQLQMKEEWNRGQDSSALISLPLSPHEASVEVIF</sequence>
<dbReference type="AlphaFoldDB" id="A0A2T6ZNP3"/>
<evidence type="ECO:0000313" key="1">
    <source>
        <dbReference type="EMBL" id="PUU77100.1"/>
    </source>
</evidence>
<comment type="caution">
    <text evidence="1">The sequence shown here is derived from an EMBL/GenBank/DDBJ whole genome shotgun (WGS) entry which is preliminary data.</text>
</comment>
<keyword evidence="2" id="KW-1185">Reference proteome</keyword>
<accession>A0A2T6ZNP3</accession>
<dbReference type="EMBL" id="NESQ01000163">
    <property type="protein sequence ID" value="PUU77100.1"/>
    <property type="molecule type" value="Genomic_DNA"/>
</dbReference>
<evidence type="ECO:0000313" key="2">
    <source>
        <dbReference type="Proteomes" id="UP000244722"/>
    </source>
</evidence>
<organism evidence="1 2">
    <name type="scientific">Tuber borchii</name>
    <name type="common">White truffle</name>
    <dbReference type="NCBI Taxonomy" id="42251"/>
    <lineage>
        <taxon>Eukaryota</taxon>
        <taxon>Fungi</taxon>
        <taxon>Dikarya</taxon>
        <taxon>Ascomycota</taxon>
        <taxon>Pezizomycotina</taxon>
        <taxon>Pezizomycetes</taxon>
        <taxon>Pezizales</taxon>
        <taxon>Tuberaceae</taxon>
        <taxon>Tuber</taxon>
    </lineage>
</organism>